<dbReference type="PANTHER" id="PTHR30620:SF16">
    <property type="entry name" value="LYSOSOMAL BETA GLUCOSIDASE"/>
    <property type="match status" value="1"/>
</dbReference>
<dbReference type="InterPro" id="IPR002772">
    <property type="entry name" value="Glyco_hydro_3_C"/>
</dbReference>
<keyword evidence="10" id="KW-1185">Reference proteome</keyword>
<dbReference type="Proteomes" id="UP000562124">
    <property type="component" value="Unassembled WGS sequence"/>
</dbReference>
<evidence type="ECO:0000256" key="4">
    <source>
        <dbReference type="ARBA" id="ARBA00022729"/>
    </source>
</evidence>
<evidence type="ECO:0000259" key="8">
    <source>
        <dbReference type="SMART" id="SM01217"/>
    </source>
</evidence>
<dbReference type="PANTHER" id="PTHR30620">
    <property type="entry name" value="PERIPLASMIC BETA-GLUCOSIDASE-RELATED"/>
    <property type="match status" value="1"/>
</dbReference>
<evidence type="ECO:0000256" key="3">
    <source>
        <dbReference type="ARBA" id="ARBA00012744"/>
    </source>
</evidence>
<feature type="region of interest" description="Disordered" evidence="7">
    <location>
        <begin position="710"/>
        <end position="733"/>
    </location>
</feature>
<evidence type="ECO:0000256" key="2">
    <source>
        <dbReference type="ARBA" id="ARBA00005336"/>
    </source>
</evidence>
<dbReference type="InterPro" id="IPR026891">
    <property type="entry name" value="Fn3-like"/>
</dbReference>
<dbReference type="InterPro" id="IPR013783">
    <property type="entry name" value="Ig-like_fold"/>
</dbReference>
<dbReference type="InterPro" id="IPR001764">
    <property type="entry name" value="Glyco_hydro_3_N"/>
</dbReference>
<reference evidence="9 10" key="1">
    <citation type="submission" date="2020-04" db="EMBL/GenBank/DDBJ databases">
        <title>Sequencing and Assembly of C. fimi.</title>
        <authorList>
            <person name="Ramsey A.R."/>
        </authorList>
    </citation>
    <scope>NUCLEOTIDE SEQUENCE [LARGE SCALE GENOMIC DNA]</scope>
    <source>
        <strain evidence="9 10">SB</strain>
    </source>
</reference>
<dbReference type="Pfam" id="PF14310">
    <property type="entry name" value="Fn3-like"/>
    <property type="match status" value="1"/>
</dbReference>
<feature type="domain" description="Fibronectin type III-like" evidence="8">
    <location>
        <begin position="633"/>
        <end position="702"/>
    </location>
</feature>
<evidence type="ECO:0000256" key="7">
    <source>
        <dbReference type="SAM" id="MobiDB-lite"/>
    </source>
</evidence>
<evidence type="ECO:0000313" key="10">
    <source>
        <dbReference type="Proteomes" id="UP000562124"/>
    </source>
</evidence>
<dbReference type="InterPro" id="IPR051915">
    <property type="entry name" value="Cellulose_Degrad_GH3"/>
</dbReference>
<protein>
    <recommendedName>
        <fullName evidence="3">beta-glucosidase</fullName>
        <ecNumber evidence="3">3.2.1.21</ecNumber>
    </recommendedName>
</protein>
<dbReference type="AlphaFoldDB" id="A0A7Y0LZD0"/>
<name>A0A7Y0LZD0_CELFI</name>
<dbReference type="InterPro" id="IPR036881">
    <property type="entry name" value="Glyco_hydro_3_C_sf"/>
</dbReference>
<dbReference type="Gene3D" id="3.40.50.1700">
    <property type="entry name" value="Glycoside hydrolase family 3 C-terminal domain"/>
    <property type="match status" value="1"/>
</dbReference>
<evidence type="ECO:0000256" key="1">
    <source>
        <dbReference type="ARBA" id="ARBA00000448"/>
    </source>
</evidence>
<dbReference type="Gene3D" id="2.60.40.10">
    <property type="entry name" value="Immunoglobulins"/>
    <property type="match status" value="1"/>
</dbReference>
<proteinExistence type="inferred from homology"/>
<keyword evidence="5" id="KW-0378">Hydrolase</keyword>
<dbReference type="SUPFAM" id="SSF51445">
    <property type="entry name" value="(Trans)glycosidases"/>
    <property type="match status" value="1"/>
</dbReference>
<comment type="caution">
    <text evidence="9">The sequence shown here is derived from an EMBL/GenBank/DDBJ whole genome shotgun (WGS) entry which is preliminary data.</text>
</comment>
<keyword evidence="6" id="KW-0326">Glycosidase</keyword>
<dbReference type="Gene3D" id="3.20.20.300">
    <property type="entry name" value="Glycoside hydrolase, family 3, N-terminal domain"/>
    <property type="match status" value="1"/>
</dbReference>
<organism evidence="9 10">
    <name type="scientific">Cellulomonas fimi</name>
    <dbReference type="NCBI Taxonomy" id="1708"/>
    <lineage>
        <taxon>Bacteria</taxon>
        <taxon>Bacillati</taxon>
        <taxon>Actinomycetota</taxon>
        <taxon>Actinomycetes</taxon>
        <taxon>Micrococcales</taxon>
        <taxon>Cellulomonadaceae</taxon>
        <taxon>Cellulomonas</taxon>
    </lineage>
</organism>
<dbReference type="Pfam" id="PF00933">
    <property type="entry name" value="Glyco_hydro_3"/>
    <property type="match status" value="1"/>
</dbReference>
<dbReference type="InterPro" id="IPR017853">
    <property type="entry name" value="GH"/>
</dbReference>
<dbReference type="GO" id="GO:0009251">
    <property type="term" value="P:glucan catabolic process"/>
    <property type="evidence" value="ECO:0007669"/>
    <property type="project" value="TreeGrafter"/>
</dbReference>
<dbReference type="GO" id="GO:0008422">
    <property type="term" value="F:beta-glucosidase activity"/>
    <property type="evidence" value="ECO:0007669"/>
    <property type="project" value="UniProtKB-EC"/>
</dbReference>
<accession>A0A7Y0LZD0</accession>
<comment type="catalytic activity">
    <reaction evidence="1">
        <text>Hydrolysis of terminal, non-reducing beta-D-glucosyl residues with release of beta-D-glucose.</text>
        <dbReference type="EC" id="3.2.1.21"/>
    </reaction>
</comment>
<keyword evidence="4" id="KW-0732">Signal</keyword>
<dbReference type="SUPFAM" id="SSF52279">
    <property type="entry name" value="Beta-D-glucan exohydrolase, C-terminal domain"/>
    <property type="match status" value="1"/>
</dbReference>
<evidence type="ECO:0000256" key="6">
    <source>
        <dbReference type="ARBA" id="ARBA00023295"/>
    </source>
</evidence>
<dbReference type="SMART" id="SM01217">
    <property type="entry name" value="Fn3_like"/>
    <property type="match status" value="1"/>
</dbReference>
<dbReference type="EMBL" id="JABCJJ010000015">
    <property type="protein sequence ID" value="NMR20690.1"/>
    <property type="molecule type" value="Genomic_DNA"/>
</dbReference>
<dbReference type="Pfam" id="PF01915">
    <property type="entry name" value="Glyco_hydro_3_C"/>
    <property type="match status" value="1"/>
</dbReference>
<comment type="similarity">
    <text evidence="2">Belongs to the glycosyl hydrolase 3 family.</text>
</comment>
<evidence type="ECO:0000313" key="9">
    <source>
        <dbReference type="EMBL" id="NMR20690.1"/>
    </source>
</evidence>
<sequence>MTLEEKVGQLHQVANPDPVRDADALAAGAFGTCIVASGEHAGNVRDAGTQAEAVDALQRAAVETSRLGIPLLVARDVIHGHRTVFPIPLGQAASFDADLVRECARVAAREATADGVRWTFAPMLDVAQDPRWGRVAESWGEDAWLASHLGAAAVQGFQGGPDGGNLAAPEAMASCAKHYVGYGLAQGGRDYAEVDVGPVTLHNRHLRPFRAAVEAGVATVMSAFHTLDATPMTAHVPLLRDHLKGDLGFAGPVVSDWDAVGELLHHGLAADLGEAARLAIRAGVDIDMVTGAYSAHLADLVRSGVVETALVDDAVTRVLGLKLRLGLFEAPYTDPARAAAVHLTPEHRALARRAAASAVVLLRNDGVLPLGVAGVAEAAEWAGAGAVPRRLHVTGPFATADGELFGTWTLDGRAEDAVTIADAFRERFAGTSTEVTVDDGRFVDATLVAARAADVVVACVGEHPMRSGEANSVTSVELPPGQTEVLEALARVSRHLVVVVLTGRPLALERLEHLGSALALVFHPGVEGGHGVVDVLTGDVVPSGRLPASLPWTTGQVPLHHDHLPTGRPLDPDGPVGRYRDHRDTPQYPFGFGLGYGAVVYDGLSLSAGTLRPGEVVRASARLTNLGERRVVETAQLYARAHVAPVSRPVGELAGARRVELAPGETTVVTFDVDHHLLARRDATGRERCDPGPFTIRVAPHAGAGVTARLDVVGPSGEPDGARRPAPGGGGAT</sequence>
<evidence type="ECO:0000256" key="5">
    <source>
        <dbReference type="ARBA" id="ARBA00022801"/>
    </source>
</evidence>
<dbReference type="InterPro" id="IPR036962">
    <property type="entry name" value="Glyco_hydro_3_N_sf"/>
</dbReference>
<gene>
    <name evidence="9" type="ORF">HIR71_10760</name>
</gene>
<dbReference type="PRINTS" id="PR00133">
    <property type="entry name" value="GLHYDRLASE3"/>
</dbReference>
<dbReference type="EC" id="3.2.1.21" evidence="3"/>